<dbReference type="Gene3D" id="1.10.10.60">
    <property type="entry name" value="Homeodomain-like"/>
    <property type="match status" value="1"/>
</dbReference>
<evidence type="ECO:0000313" key="4">
    <source>
        <dbReference type="EMBL" id="JAD06835.1"/>
    </source>
</evidence>
<feature type="non-terminal residue" evidence="4">
    <location>
        <position position="187"/>
    </location>
</feature>
<gene>
    <name evidence="4" type="primary">TCB2_4</name>
    <name evidence="4" type="ORF">g.29245</name>
</gene>
<proteinExistence type="predicted"/>
<evidence type="ECO:0000259" key="3">
    <source>
        <dbReference type="Pfam" id="PF02796"/>
    </source>
</evidence>
<accession>A0A0A1X7Z6</accession>
<dbReference type="Pfam" id="PF01498">
    <property type="entry name" value="HTH_Tnp_Tc3_2"/>
    <property type="match status" value="1"/>
</dbReference>
<dbReference type="AlphaFoldDB" id="A0A0A1X7Z6"/>
<dbReference type="PANTHER" id="PTHR23022:SF134">
    <property type="entry name" value="TRANSPOSABLE ELEMENT TC1 TRANSPOSASE"/>
    <property type="match status" value="1"/>
</dbReference>
<dbReference type="InterPro" id="IPR002492">
    <property type="entry name" value="Transposase_Tc1-like"/>
</dbReference>
<protein>
    <submittedName>
        <fullName evidence="4">Transposable element Tcb2 transposase</fullName>
    </submittedName>
</protein>
<dbReference type="GO" id="GO:0000150">
    <property type="term" value="F:DNA strand exchange activity"/>
    <property type="evidence" value="ECO:0007669"/>
    <property type="project" value="InterPro"/>
</dbReference>
<dbReference type="Gene3D" id="3.30.420.10">
    <property type="entry name" value="Ribonuclease H-like superfamily/Ribonuclease H"/>
    <property type="match status" value="1"/>
</dbReference>
<dbReference type="InterPro" id="IPR009057">
    <property type="entry name" value="Homeodomain-like_sf"/>
</dbReference>
<dbReference type="GO" id="GO:0003677">
    <property type="term" value="F:DNA binding"/>
    <property type="evidence" value="ECO:0007669"/>
    <property type="project" value="InterPro"/>
</dbReference>
<feature type="domain" description="Transposase Tc1-like" evidence="2">
    <location>
        <begin position="64"/>
        <end position="130"/>
    </location>
</feature>
<dbReference type="GO" id="GO:0006313">
    <property type="term" value="P:DNA transposition"/>
    <property type="evidence" value="ECO:0007669"/>
    <property type="project" value="InterPro"/>
</dbReference>
<dbReference type="Pfam" id="PF02796">
    <property type="entry name" value="HTH_7"/>
    <property type="match status" value="1"/>
</dbReference>
<dbReference type="SUPFAM" id="SSF46689">
    <property type="entry name" value="Homeodomain-like"/>
    <property type="match status" value="1"/>
</dbReference>
<dbReference type="InterPro" id="IPR052338">
    <property type="entry name" value="Transposase_5"/>
</dbReference>
<dbReference type="EMBL" id="GBXI01007457">
    <property type="protein sequence ID" value="JAD06835.1"/>
    <property type="molecule type" value="Transcribed_RNA"/>
</dbReference>
<feature type="domain" description="Resolvase HTH" evidence="3">
    <location>
        <begin position="8"/>
        <end position="36"/>
    </location>
</feature>
<reference evidence="4" key="1">
    <citation type="submission" date="2014-11" db="EMBL/GenBank/DDBJ databases">
        <authorList>
            <person name="Geib S."/>
        </authorList>
    </citation>
    <scope>NUCLEOTIDE SEQUENCE</scope>
</reference>
<evidence type="ECO:0000256" key="1">
    <source>
        <dbReference type="ARBA" id="ARBA00004123"/>
    </source>
</evidence>
<dbReference type="InterPro" id="IPR006120">
    <property type="entry name" value="Resolvase_HTH_dom"/>
</dbReference>
<organism evidence="4">
    <name type="scientific">Zeugodacus cucurbitae</name>
    <name type="common">Melon fruit fly</name>
    <name type="synonym">Bactrocera cucurbitae</name>
    <dbReference type="NCBI Taxonomy" id="28588"/>
    <lineage>
        <taxon>Eukaryota</taxon>
        <taxon>Metazoa</taxon>
        <taxon>Ecdysozoa</taxon>
        <taxon>Arthropoda</taxon>
        <taxon>Hexapoda</taxon>
        <taxon>Insecta</taxon>
        <taxon>Pterygota</taxon>
        <taxon>Neoptera</taxon>
        <taxon>Endopterygota</taxon>
        <taxon>Diptera</taxon>
        <taxon>Brachycera</taxon>
        <taxon>Muscomorpha</taxon>
        <taxon>Tephritoidea</taxon>
        <taxon>Tephritidae</taxon>
        <taxon>Zeugodacus</taxon>
        <taxon>Zeugodacus</taxon>
    </lineage>
</organism>
<reference evidence="4" key="2">
    <citation type="journal article" date="2015" name="Gigascience">
        <title>Reconstructing a comprehensive transcriptome assembly of a white-pupal translocated strain of the pest fruit fly Bactrocera cucurbitae.</title>
        <authorList>
            <person name="Sim S.B."/>
            <person name="Calla B."/>
            <person name="Hall B."/>
            <person name="DeRego T."/>
            <person name="Geib S.M."/>
        </authorList>
    </citation>
    <scope>NUCLEOTIDE SEQUENCE</scope>
</reference>
<dbReference type="GO" id="GO:0015074">
    <property type="term" value="P:DNA integration"/>
    <property type="evidence" value="ECO:0007669"/>
    <property type="project" value="InterPro"/>
</dbReference>
<comment type="subcellular location">
    <subcellularLocation>
        <location evidence="1">Nucleus</location>
    </subcellularLocation>
</comment>
<dbReference type="PANTHER" id="PTHR23022">
    <property type="entry name" value="TRANSPOSABLE ELEMENT-RELATED"/>
    <property type="match status" value="1"/>
</dbReference>
<evidence type="ECO:0000259" key="2">
    <source>
        <dbReference type="Pfam" id="PF01498"/>
    </source>
</evidence>
<name>A0A0A1X7Z6_ZEUCU</name>
<dbReference type="InterPro" id="IPR036397">
    <property type="entry name" value="RNaseH_sf"/>
</dbReference>
<dbReference type="GO" id="GO:0005634">
    <property type="term" value="C:nucleus"/>
    <property type="evidence" value="ECO:0007669"/>
    <property type="project" value="UniProtKB-SubCell"/>
</dbReference>
<sequence length="187" mass="21820">MRKLRRDVEDKVIVLIKNGYSARKIAEKLNISRQTVINVKKRQNIVQVVNAGGRPRKLTDGDARAVERLLRKNECRTPREAAAKLELQASTWTVRRSLNKIGMVAAVKQKKPALSERNVKARLHFCRERKDWTIEDWKRVIWSDETKINRYQSDGKAYFWHRPQEKLQRGQVKQTVKFGGGSLMIWG</sequence>